<evidence type="ECO:0000259" key="6">
    <source>
        <dbReference type="Pfam" id="PF08281"/>
    </source>
</evidence>
<comment type="similarity">
    <text evidence="1">Belongs to the sigma-70 factor family. ECF subfamily.</text>
</comment>
<dbReference type="Gene3D" id="1.10.1740.10">
    <property type="match status" value="1"/>
</dbReference>
<dbReference type="InterPro" id="IPR039425">
    <property type="entry name" value="RNA_pol_sigma-70-like"/>
</dbReference>
<evidence type="ECO:0000256" key="3">
    <source>
        <dbReference type="ARBA" id="ARBA00023082"/>
    </source>
</evidence>
<feature type="domain" description="RNA polymerase sigma factor 70 region 4 type 2" evidence="6">
    <location>
        <begin position="114"/>
        <end position="162"/>
    </location>
</feature>
<accession>A0A538U2C5</accession>
<keyword evidence="2" id="KW-0805">Transcription regulation</keyword>
<dbReference type="EMBL" id="VBPB01000254">
    <property type="protein sequence ID" value="TMQ70050.1"/>
    <property type="molecule type" value="Genomic_DNA"/>
</dbReference>
<dbReference type="NCBIfam" id="TIGR02937">
    <property type="entry name" value="sigma70-ECF"/>
    <property type="match status" value="1"/>
</dbReference>
<reference evidence="7 8" key="1">
    <citation type="journal article" date="2019" name="Nat. Microbiol.">
        <title>Mediterranean grassland soil C-N compound turnover is dependent on rainfall and depth, and is mediated by genomically divergent microorganisms.</title>
        <authorList>
            <person name="Diamond S."/>
            <person name="Andeer P.F."/>
            <person name="Li Z."/>
            <person name="Crits-Christoph A."/>
            <person name="Burstein D."/>
            <person name="Anantharaman K."/>
            <person name="Lane K.R."/>
            <person name="Thomas B.C."/>
            <person name="Pan C."/>
            <person name="Northen T.R."/>
            <person name="Banfield J.F."/>
        </authorList>
    </citation>
    <scope>NUCLEOTIDE SEQUENCE [LARGE SCALE GENOMIC DNA]</scope>
    <source>
        <strain evidence="7">WS_11</strain>
    </source>
</reference>
<dbReference type="InterPro" id="IPR013325">
    <property type="entry name" value="RNA_pol_sigma_r2"/>
</dbReference>
<organism evidence="7 8">
    <name type="scientific">Eiseniibacteriota bacterium</name>
    <dbReference type="NCBI Taxonomy" id="2212470"/>
    <lineage>
        <taxon>Bacteria</taxon>
        <taxon>Candidatus Eiseniibacteriota</taxon>
    </lineage>
</organism>
<dbReference type="PANTHER" id="PTHR43133">
    <property type="entry name" value="RNA POLYMERASE ECF-TYPE SIGMA FACTO"/>
    <property type="match status" value="1"/>
</dbReference>
<evidence type="ECO:0000259" key="5">
    <source>
        <dbReference type="Pfam" id="PF04542"/>
    </source>
</evidence>
<feature type="domain" description="RNA polymerase sigma-70 region 2" evidence="5">
    <location>
        <begin position="25"/>
        <end position="90"/>
    </location>
</feature>
<dbReference type="InterPro" id="IPR007627">
    <property type="entry name" value="RNA_pol_sigma70_r2"/>
</dbReference>
<keyword evidence="3" id="KW-0731">Sigma factor</keyword>
<dbReference type="PANTHER" id="PTHR43133:SF62">
    <property type="entry name" value="RNA POLYMERASE SIGMA FACTOR SIGZ"/>
    <property type="match status" value="1"/>
</dbReference>
<gene>
    <name evidence="7" type="ORF">E6K81_13520</name>
</gene>
<dbReference type="GO" id="GO:0006352">
    <property type="term" value="P:DNA-templated transcription initiation"/>
    <property type="evidence" value="ECO:0007669"/>
    <property type="project" value="InterPro"/>
</dbReference>
<evidence type="ECO:0000256" key="4">
    <source>
        <dbReference type="ARBA" id="ARBA00023163"/>
    </source>
</evidence>
<dbReference type="Gene3D" id="1.10.10.10">
    <property type="entry name" value="Winged helix-like DNA-binding domain superfamily/Winged helix DNA-binding domain"/>
    <property type="match status" value="1"/>
</dbReference>
<dbReference type="AlphaFoldDB" id="A0A538U2C5"/>
<dbReference type="SUPFAM" id="SSF88946">
    <property type="entry name" value="Sigma2 domain of RNA polymerase sigma factors"/>
    <property type="match status" value="1"/>
</dbReference>
<evidence type="ECO:0000313" key="8">
    <source>
        <dbReference type="Proteomes" id="UP000319771"/>
    </source>
</evidence>
<dbReference type="Proteomes" id="UP000319771">
    <property type="component" value="Unassembled WGS sequence"/>
</dbReference>
<keyword evidence="4" id="KW-0804">Transcription</keyword>
<dbReference type="SUPFAM" id="SSF88659">
    <property type="entry name" value="Sigma3 and sigma4 domains of RNA polymerase sigma factors"/>
    <property type="match status" value="1"/>
</dbReference>
<dbReference type="InterPro" id="IPR013249">
    <property type="entry name" value="RNA_pol_sigma70_r4_t2"/>
</dbReference>
<dbReference type="CDD" id="cd06171">
    <property type="entry name" value="Sigma70_r4"/>
    <property type="match status" value="1"/>
</dbReference>
<dbReference type="InterPro" id="IPR013324">
    <property type="entry name" value="RNA_pol_sigma_r3/r4-like"/>
</dbReference>
<dbReference type="InterPro" id="IPR014284">
    <property type="entry name" value="RNA_pol_sigma-70_dom"/>
</dbReference>
<dbReference type="GO" id="GO:0016987">
    <property type="term" value="F:sigma factor activity"/>
    <property type="evidence" value="ECO:0007669"/>
    <property type="project" value="UniProtKB-KW"/>
</dbReference>
<dbReference type="Pfam" id="PF04542">
    <property type="entry name" value="Sigma70_r2"/>
    <property type="match status" value="1"/>
</dbReference>
<dbReference type="GO" id="GO:0003677">
    <property type="term" value="F:DNA binding"/>
    <property type="evidence" value="ECO:0007669"/>
    <property type="project" value="InterPro"/>
</dbReference>
<comment type="caution">
    <text evidence="7">The sequence shown here is derived from an EMBL/GenBank/DDBJ whole genome shotgun (WGS) entry which is preliminary data.</text>
</comment>
<protein>
    <submittedName>
        <fullName evidence="7">Sigma-70 family RNA polymerase sigma factor</fullName>
    </submittedName>
</protein>
<name>A0A538U2C5_UNCEI</name>
<dbReference type="InterPro" id="IPR036388">
    <property type="entry name" value="WH-like_DNA-bd_sf"/>
</dbReference>
<evidence type="ECO:0000256" key="2">
    <source>
        <dbReference type="ARBA" id="ARBA00023015"/>
    </source>
</evidence>
<dbReference type="Pfam" id="PF08281">
    <property type="entry name" value="Sigma70_r4_2"/>
    <property type="match status" value="1"/>
</dbReference>
<proteinExistence type="inferred from homology"/>
<evidence type="ECO:0000256" key="1">
    <source>
        <dbReference type="ARBA" id="ARBA00010641"/>
    </source>
</evidence>
<evidence type="ECO:0000313" key="7">
    <source>
        <dbReference type="EMBL" id="TMQ70050.1"/>
    </source>
</evidence>
<sequence>MTDQTRDAACMERIRSGDHQALAELYERHGSLMYSMVLRIVGRAEDAEEVLQEAWLQAWNRAAAYDASRGAVIAWLLTLARSRAIDRLRSPPMAPVEDPVATVAHRQLHKHVTVALAALAPRQREVLELAYFGGLSQSEIATRLETPLGTVKSWVRQGLLELRKRVPEEARS</sequence>